<comment type="caution">
    <text evidence="2">The sequence shown here is derived from an EMBL/GenBank/DDBJ whole genome shotgun (WGS) entry which is preliminary data.</text>
</comment>
<proteinExistence type="predicted"/>
<name>A0A5C5XVA5_9BACT</name>
<protein>
    <submittedName>
        <fullName evidence="2">Uncharacterized protein</fullName>
    </submittedName>
</protein>
<dbReference type="RefSeq" id="WP_197528200.1">
    <property type="nucleotide sequence ID" value="NZ_SJPO01000014.1"/>
</dbReference>
<evidence type="ECO:0000313" key="2">
    <source>
        <dbReference type="EMBL" id="TWT66814.1"/>
    </source>
</evidence>
<keyword evidence="1" id="KW-1133">Transmembrane helix</keyword>
<evidence type="ECO:0000256" key="1">
    <source>
        <dbReference type="SAM" id="Phobius"/>
    </source>
</evidence>
<keyword evidence="1" id="KW-0472">Membrane</keyword>
<gene>
    <name evidence="2" type="ORF">Pla123a_45120</name>
</gene>
<keyword evidence="3" id="KW-1185">Reference proteome</keyword>
<dbReference type="Proteomes" id="UP000318478">
    <property type="component" value="Unassembled WGS sequence"/>
</dbReference>
<feature type="transmembrane region" description="Helical" evidence="1">
    <location>
        <begin position="12"/>
        <end position="36"/>
    </location>
</feature>
<keyword evidence="1" id="KW-0812">Transmembrane</keyword>
<sequence>MKKYRIRYVGGALGLIWITILSMTVVLIPLAIVTLLQDLEIVERNS</sequence>
<dbReference type="EMBL" id="SJPO01000014">
    <property type="protein sequence ID" value="TWT66814.1"/>
    <property type="molecule type" value="Genomic_DNA"/>
</dbReference>
<reference evidence="2 3" key="1">
    <citation type="submission" date="2019-02" db="EMBL/GenBank/DDBJ databases">
        <title>Deep-cultivation of Planctomycetes and their phenomic and genomic characterization uncovers novel biology.</title>
        <authorList>
            <person name="Wiegand S."/>
            <person name="Jogler M."/>
            <person name="Boedeker C."/>
            <person name="Pinto D."/>
            <person name="Vollmers J."/>
            <person name="Rivas-Marin E."/>
            <person name="Kohn T."/>
            <person name="Peeters S.H."/>
            <person name="Heuer A."/>
            <person name="Rast P."/>
            <person name="Oberbeckmann S."/>
            <person name="Bunk B."/>
            <person name="Jeske O."/>
            <person name="Meyerdierks A."/>
            <person name="Storesund J.E."/>
            <person name="Kallscheuer N."/>
            <person name="Luecker S."/>
            <person name="Lage O.M."/>
            <person name="Pohl T."/>
            <person name="Merkel B.J."/>
            <person name="Hornburger P."/>
            <person name="Mueller R.-W."/>
            <person name="Bruemmer F."/>
            <person name="Labrenz M."/>
            <person name="Spormann A.M."/>
            <person name="Op Den Camp H."/>
            <person name="Overmann J."/>
            <person name="Amann R."/>
            <person name="Jetten M.S.M."/>
            <person name="Mascher T."/>
            <person name="Medema M.H."/>
            <person name="Devos D.P."/>
            <person name="Kaster A.-K."/>
            <person name="Ovreas L."/>
            <person name="Rohde M."/>
            <person name="Galperin M.Y."/>
            <person name="Jogler C."/>
        </authorList>
    </citation>
    <scope>NUCLEOTIDE SEQUENCE [LARGE SCALE GENOMIC DNA]</scope>
    <source>
        <strain evidence="2 3">Pla123a</strain>
    </source>
</reference>
<evidence type="ECO:0000313" key="3">
    <source>
        <dbReference type="Proteomes" id="UP000318478"/>
    </source>
</evidence>
<accession>A0A5C5XVA5</accession>
<dbReference type="AlphaFoldDB" id="A0A5C5XVA5"/>
<organism evidence="2 3">
    <name type="scientific">Posidoniimonas polymericola</name>
    <dbReference type="NCBI Taxonomy" id="2528002"/>
    <lineage>
        <taxon>Bacteria</taxon>
        <taxon>Pseudomonadati</taxon>
        <taxon>Planctomycetota</taxon>
        <taxon>Planctomycetia</taxon>
        <taxon>Pirellulales</taxon>
        <taxon>Lacipirellulaceae</taxon>
        <taxon>Posidoniimonas</taxon>
    </lineage>
</organism>